<name>A0AA35RPG8_GEOBA</name>
<dbReference type="EMBL" id="CASHTH010001433">
    <property type="protein sequence ID" value="CAI8015328.1"/>
    <property type="molecule type" value="Genomic_DNA"/>
</dbReference>
<evidence type="ECO:0000256" key="1">
    <source>
        <dbReference type="SAM" id="MobiDB-lite"/>
    </source>
</evidence>
<dbReference type="Proteomes" id="UP001174909">
    <property type="component" value="Unassembled WGS sequence"/>
</dbReference>
<dbReference type="AlphaFoldDB" id="A0AA35RPG8"/>
<feature type="compositionally biased region" description="Basic and acidic residues" evidence="1">
    <location>
        <begin position="56"/>
        <end position="71"/>
    </location>
</feature>
<protein>
    <submittedName>
        <fullName evidence="2">Uncharacterized protein</fullName>
    </submittedName>
</protein>
<evidence type="ECO:0000313" key="3">
    <source>
        <dbReference type="Proteomes" id="UP001174909"/>
    </source>
</evidence>
<accession>A0AA35RPG8</accession>
<gene>
    <name evidence="2" type="ORF">GBAR_LOCUS9501</name>
</gene>
<keyword evidence="3" id="KW-1185">Reference proteome</keyword>
<proteinExistence type="predicted"/>
<feature type="region of interest" description="Disordered" evidence="1">
    <location>
        <begin position="1"/>
        <end position="90"/>
    </location>
</feature>
<comment type="caution">
    <text evidence="2">The sequence shown here is derived from an EMBL/GenBank/DDBJ whole genome shotgun (WGS) entry which is preliminary data.</text>
</comment>
<evidence type="ECO:0000313" key="2">
    <source>
        <dbReference type="EMBL" id="CAI8015328.1"/>
    </source>
</evidence>
<organism evidence="2 3">
    <name type="scientific">Geodia barretti</name>
    <name type="common">Barrett's horny sponge</name>
    <dbReference type="NCBI Taxonomy" id="519541"/>
    <lineage>
        <taxon>Eukaryota</taxon>
        <taxon>Metazoa</taxon>
        <taxon>Porifera</taxon>
        <taxon>Demospongiae</taxon>
        <taxon>Heteroscleromorpha</taxon>
        <taxon>Tetractinellida</taxon>
        <taxon>Astrophorina</taxon>
        <taxon>Geodiidae</taxon>
        <taxon>Geodia</taxon>
    </lineage>
</organism>
<reference evidence="2" key="1">
    <citation type="submission" date="2023-03" db="EMBL/GenBank/DDBJ databases">
        <authorList>
            <person name="Steffen K."/>
            <person name="Cardenas P."/>
        </authorList>
    </citation>
    <scope>NUCLEOTIDE SEQUENCE</scope>
</reference>
<sequence length="90" mass="9467">MSMQAIEPFGGHEEDWQPTTHSVTLKEGIDLTELQRGAGVQFEVDLSAPLPGGGGRRREEGSPDGRGDGQRESSPAAERGLHGTGVGGRD</sequence>